<dbReference type="InterPro" id="IPR006671">
    <property type="entry name" value="Cyclin_N"/>
</dbReference>
<comment type="similarity">
    <text evidence="1">Belongs to the cyclin family. Cyclin AB subfamily.</text>
</comment>
<dbReference type="STRING" id="429701.A0A2G9G3H4"/>
<dbReference type="SMART" id="SM00385">
    <property type="entry name" value="CYCLIN"/>
    <property type="match status" value="2"/>
</dbReference>
<proteinExistence type="inferred from homology"/>
<dbReference type="Pfam" id="PF02984">
    <property type="entry name" value="Cyclin_C"/>
    <property type="match status" value="1"/>
</dbReference>
<evidence type="ECO:0000259" key="6">
    <source>
        <dbReference type="SMART" id="SM00385"/>
    </source>
</evidence>
<evidence type="ECO:0000256" key="1">
    <source>
        <dbReference type="ARBA" id="ARBA00006955"/>
    </source>
</evidence>
<dbReference type="Proteomes" id="UP000231279">
    <property type="component" value="Unassembled WGS sequence"/>
</dbReference>
<dbReference type="OrthoDB" id="910720at2759"/>
<keyword evidence="3 5" id="KW-0195">Cyclin</keyword>
<feature type="domain" description="Cyclin-like" evidence="6">
    <location>
        <begin position="102"/>
        <end position="157"/>
    </location>
</feature>
<evidence type="ECO:0000313" key="8">
    <source>
        <dbReference type="EMBL" id="PIM99868.1"/>
    </source>
</evidence>
<dbReference type="EMBL" id="NKXS01007314">
    <property type="protein sequence ID" value="PIM99868.1"/>
    <property type="molecule type" value="Genomic_DNA"/>
</dbReference>
<dbReference type="Gene3D" id="1.10.472.10">
    <property type="entry name" value="Cyclin-like"/>
    <property type="match status" value="1"/>
</dbReference>
<feature type="domain" description="Cyclin C-terminal" evidence="7">
    <location>
        <begin position="159"/>
        <end position="271"/>
    </location>
</feature>
<dbReference type="PANTHER" id="PTHR10177">
    <property type="entry name" value="CYCLINS"/>
    <property type="match status" value="1"/>
</dbReference>
<dbReference type="SUPFAM" id="SSF47954">
    <property type="entry name" value="Cyclin-like"/>
    <property type="match status" value="2"/>
</dbReference>
<dbReference type="AlphaFoldDB" id="A0A2G9G3H4"/>
<keyword evidence="9" id="KW-1185">Reference proteome</keyword>
<evidence type="ECO:0008006" key="10">
    <source>
        <dbReference type="Google" id="ProtNLM"/>
    </source>
</evidence>
<protein>
    <recommendedName>
        <fullName evidence="10">Cyclin C-terminal domain-containing protein</fullName>
    </recommendedName>
</protein>
<dbReference type="InterPro" id="IPR039361">
    <property type="entry name" value="Cyclin"/>
</dbReference>
<gene>
    <name evidence="8" type="ORF">CDL12_27631</name>
</gene>
<dbReference type="InterPro" id="IPR004367">
    <property type="entry name" value="Cyclin_C-dom"/>
</dbReference>
<evidence type="ECO:0000256" key="4">
    <source>
        <dbReference type="ARBA" id="ARBA00023306"/>
    </source>
</evidence>
<dbReference type="GO" id="GO:0051301">
    <property type="term" value="P:cell division"/>
    <property type="evidence" value="ECO:0007669"/>
    <property type="project" value="UniProtKB-KW"/>
</dbReference>
<evidence type="ECO:0000256" key="5">
    <source>
        <dbReference type="RuleBase" id="RU000383"/>
    </source>
</evidence>
<keyword evidence="2" id="KW-0132">Cell division</keyword>
<dbReference type="InterPro" id="IPR013763">
    <property type="entry name" value="Cyclin-like_dom"/>
</dbReference>
<dbReference type="Pfam" id="PF00134">
    <property type="entry name" value="Cyclin_N"/>
    <property type="match status" value="1"/>
</dbReference>
<dbReference type="FunFam" id="1.10.472.10:FF:000013">
    <property type="entry name" value="Cyclin A1"/>
    <property type="match status" value="1"/>
</dbReference>
<feature type="domain" description="Cyclin-like" evidence="6">
    <location>
        <begin position="166"/>
        <end position="251"/>
    </location>
</feature>
<reference evidence="9" key="1">
    <citation type="journal article" date="2018" name="Gigascience">
        <title>Genome assembly of the Pink Ipe (Handroanthus impetiginosus, Bignoniaceae), a highly valued, ecologically keystone Neotropical timber forest tree.</title>
        <authorList>
            <person name="Silva-Junior O.B."/>
            <person name="Grattapaglia D."/>
            <person name="Novaes E."/>
            <person name="Collevatti R.G."/>
        </authorList>
    </citation>
    <scope>NUCLEOTIDE SEQUENCE [LARGE SCALE GENOMIC DNA]</scope>
    <source>
        <strain evidence="9">cv. UFG-1</strain>
    </source>
</reference>
<evidence type="ECO:0000256" key="3">
    <source>
        <dbReference type="ARBA" id="ARBA00023127"/>
    </source>
</evidence>
<evidence type="ECO:0000259" key="7">
    <source>
        <dbReference type="SMART" id="SM01332"/>
    </source>
</evidence>
<keyword evidence="4" id="KW-0131">Cell cycle</keyword>
<dbReference type="InterPro" id="IPR036915">
    <property type="entry name" value="Cyclin-like_sf"/>
</dbReference>
<sequence>MKKQEQNEFFIMETVPCMLSQRTKNLESLYIRDLLAEVPSLEMTERENSTRSKLPRTIKILQKIYLRNYIGLRWRKDHVRKDYMEKVQKHINSQTRTHCIDDWLVYAADKLNLFRDTLHLAVNYLDRYLSGMGMTCMMIASKYQESRILSYLNYDVTTPTAWSFSERFVRAAQAGKKSRSRRLECMASYLVELSLLSYQMLQFLPSMVAASAVFLAQQILFPGKKPRNATLQHYSHYKPSDLRGCVLAVQPAKMSLCCIEGLPGDRTFKFLRELLVCKED</sequence>
<name>A0A2G9G3H4_9LAMI</name>
<accession>A0A2G9G3H4</accession>
<evidence type="ECO:0000313" key="9">
    <source>
        <dbReference type="Proteomes" id="UP000231279"/>
    </source>
</evidence>
<organism evidence="8 9">
    <name type="scientific">Handroanthus impetiginosus</name>
    <dbReference type="NCBI Taxonomy" id="429701"/>
    <lineage>
        <taxon>Eukaryota</taxon>
        <taxon>Viridiplantae</taxon>
        <taxon>Streptophyta</taxon>
        <taxon>Embryophyta</taxon>
        <taxon>Tracheophyta</taxon>
        <taxon>Spermatophyta</taxon>
        <taxon>Magnoliopsida</taxon>
        <taxon>eudicotyledons</taxon>
        <taxon>Gunneridae</taxon>
        <taxon>Pentapetalae</taxon>
        <taxon>asterids</taxon>
        <taxon>lamiids</taxon>
        <taxon>Lamiales</taxon>
        <taxon>Bignoniaceae</taxon>
        <taxon>Crescentiina</taxon>
        <taxon>Tabebuia alliance</taxon>
        <taxon>Handroanthus</taxon>
    </lineage>
</organism>
<comment type="caution">
    <text evidence="8">The sequence shown here is derived from an EMBL/GenBank/DDBJ whole genome shotgun (WGS) entry which is preliminary data.</text>
</comment>
<dbReference type="SMART" id="SM01332">
    <property type="entry name" value="Cyclin_C"/>
    <property type="match status" value="1"/>
</dbReference>
<evidence type="ECO:0000256" key="2">
    <source>
        <dbReference type="ARBA" id="ARBA00022618"/>
    </source>
</evidence>